<evidence type="ECO:0000313" key="2">
    <source>
        <dbReference type="EMBL" id="RPA96212.1"/>
    </source>
</evidence>
<dbReference type="Proteomes" id="UP000276215">
    <property type="component" value="Unassembled WGS sequence"/>
</dbReference>
<feature type="transmembrane region" description="Helical" evidence="1">
    <location>
        <begin position="50"/>
        <end position="79"/>
    </location>
</feature>
<evidence type="ECO:0000313" key="3">
    <source>
        <dbReference type="Proteomes" id="UP000276215"/>
    </source>
</evidence>
<name>A0A3N4JD83_9PEZI</name>
<accession>A0A3N4JD83</accession>
<dbReference type="EMBL" id="ML120417">
    <property type="protein sequence ID" value="RPA96212.1"/>
    <property type="molecule type" value="Genomic_DNA"/>
</dbReference>
<evidence type="ECO:0000256" key="1">
    <source>
        <dbReference type="SAM" id="Phobius"/>
    </source>
</evidence>
<dbReference type="AlphaFoldDB" id="A0A3N4JD83"/>
<keyword evidence="1" id="KW-0472">Membrane</keyword>
<proteinExistence type="predicted"/>
<keyword evidence="1" id="KW-1133">Transmembrane helix</keyword>
<sequence length="103" mass="11706">MAHMVGFEELILCVVTVKLVPSMFHSAKPTVLIYSIPLNRLPLPLSLFHLVPLLLPLLLLLPAVLFLHLYLFFAFVALISQPIIAPFVLNLNPDHYLFCRCDR</sequence>
<gene>
    <name evidence="2" type="ORF">L873DRAFT_1258609</name>
</gene>
<protein>
    <submittedName>
        <fullName evidence="2">Uncharacterized protein</fullName>
    </submittedName>
</protein>
<organism evidence="2 3">
    <name type="scientific">Choiromyces venosus 120613-1</name>
    <dbReference type="NCBI Taxonomy" id="1336337"/>
    <lineage>
        <taxon>Eukaryota</taxon>
        <taxon>Fungi</taxon>
        <taxon>Dikarya</taxon>
        <taxon>Ascomycota</taxon>
        <taxon>Pezizomycotina</taxon>
        <taxon>Pezizomycetes</taxon>
        <taxon>Pezizales</taxon>
        <taxon>Tuberaceae</taxon>
        <taxon>Choiromyces</taxon>
    </lineage>
</organism>
<keyword evidence="3" id="KW-1185">Reference proteome</keyword>
<reference evidence="2 3" key="1">
    <citation type="journal article" date="2018" name="Nat. Ecol. Evol.">
        <title>Pezizomycetes genomes reveal the molecular basis of ectomycorrhizal truffle lifestyle.</title>
        <authorList>
            <person name="Murat C."/>
            <person name="Payen T."/>
            <person name="Noel B."/>
            <person name="Kuo A."/>
            <person name="Morin E."/>
            <person name="Chen J."/>
            <person name="Kohler A."/>
            <person name="Krizsan K."/>
            <person name="Balestrini R."/>
            <person name="Da Silva C."/>
            <person name="Montanini B."/>
            <person name="Hainaut M."/>
            <person name="Levati E."/>
            <person name="Barry K.W."/>
            <person name="Belfiori B."/>
            <person name="Cichocki N."/>
            <person name="Clum A."/>
            <person name="Dockter R.B."/>
            <person name="Fauchery L."/>
            <person name="Guy J."/>
            <person name="Iotti M."/>
            <person name="Le Tacon F."/>
            <person name="Lindquist E.A."/>
            <person name="Lipzen A."/>
            <person name="Malagnac F."/>
            <person name="Mello A."/>
            <person name="Molinier V."/>
            <person name="Miyauchi S."/>
            <person name="Poulain J."/>
            <person name="Riccioni C."/>
            <person name="Rubini A."/>
            <person name="Sitrit Y."/>
            <person name="Splivallo R."/>
            <person name="Traeger S."/>
            <person name="Wang M."/>
            <person name="Zifcakova L."/>
            <person name="Wipf D."/>
            <person name="Zambonelli A."/>
            <person name="Paolocci F."/>
            <person name="Nowrousian M."/>
            <person name="Ottonello S."/>
            <person name="Baldrian P."/>
            <person name="Spatafora J.W."/>
            <person name="Henrissat B."/>
            <person name="Nagy L.G."/>
            <person name="Aury J.M."/>
            <person name="Wincker P."/>
            <person name="Grigoriev I.V."/>
            <person name="Bonfante P."/>
            <person name="Martin F.M."/>
        </authorList>
    </citation>
    <scope>NUCLEOTIDE SEQUENCE [LARGE SCALE GENOMIC DNA]</scope>
    <source>
        <strain evidence="2 3">120613-1</strain>
    </source>
</reference>
<keyword evidence="1" id="KW-0812">Transmembrane</keyword>